<dbReference type="SUPFAM" id="SSF54373">
    <property type="entry name" value="FAD-linked reductases, C-terminal domain"/>
    <property type="match status" value="1"/>
</dbReference>
<dbReference type="GO" id="GO:0004497">
    <property type="term" value="F:monooxygenase activity"/>
    <property type="evidence" value="ECO:0007669"/>
    <property type="project" value="UniProtKB-KW"/>
</dbReference>
<accession>A0A2A6FC32</accession>
<proteinExistence type="predicted"/>
<dbReference type="GO" id="GO:0071949">
    <property type="term" value="F:FAD binding"/>
    <property type="evidence" value="ECO:0007669"/>
    <property type="project" value="InterPro"/>
</dbReference>
<keyword evidence="2" id="KW-0285">Flavoprotein</keyword>
<sequence length="429" mass="45129">MDDTRSRQVLIAGAGIAGLTAALAFSERFYLVRLFEQAEQLEAAGAGIQLSPNATRILRQLDVLDRLLPTAVRPEAVVLRDAATLRELARVPLGEAAEKRWGAPYLVAHRADLQSALMERLAERPDISLVTGARVCSVAASPPRVTATAVAAGTTIEAGGFLLIGADGVWSKIRDLSASASNGWARNGSARNGTSARNASSRFSGELAWRATVRADSVAGEAFAAVGAVNCVTTFLHPGFHLVAYPVSHGRAFNLVAFTAGEKIAEGWSGRADPEILAGAMRGTAAALVRLAEEAGPWTAWPVHTVDQRPPWTTPAGIALIGDAAHAMTPFAAQGAAMAIEDAATLAGLVAASPADPAAALAAWEKMRRPRVARVARRGALNRLAWHASGPVAVARNMVLRLRSPEKLAADLDWLYGWQPPDQPTPAKP</sequence>
<dbReference type="PRINTS" id="PR00420">
    <property type="entry name" value="RNGMNOXGNASE"/>
</dbReference>
<comment type="cofactor">
    <cofactor evidence="1">
        <name>FAD</name>
        <dbReference type="ChEBI" id="CHEBI:57692"/>
    </cofactor>
</comment>
<organism evidence="7 8">
    <name type="scientific">Mesorhizobium sanjuanii</name>
    <dbReference type="NCBI Taxonomy" id="2037900"/>
    <lineage>
        <taxon>Bacteria</taxon>
        <taxon>Pseudomonadati</taxon>
        <taxon>Pseudomonadota</taxon>
        <taxon>Alphaproteobacteria</taxon>
        <taxon>Hyphomicrobiales</taxon>
        <taxon>Phyllobacteriaceae</taxon>
        <taxon>Mesorhizobium</taxon>
    </lineage>
</organism>
<keyword evidence="4" id="KW-0560">Oxidoreductase</keyword>
<dbReference type="EMBL" id="NWQG01000134">
    <property type="protein sequence ID" value="PDQ19312.1"/>
    <property type="molecule type" value="Genomic_DNA"/>
</dbReference>
<keyword evidence="8" id="KW-1185">Reference proteome</keyword>
<evidence type="ECO:0000256" key="1">
    <source>
        <dbReference type="ARBA" id="ARBA00001974"/>
    </source>
</evidence>
<dbReference type="AlphaFoldDB" id="A0A2A6FC32"/>
<dbReference type="PANTHER" id="PTHR13789:SF318">
    <property type="entry name" value="GERANYLGERANYL DIPHOSPHATE REDUCTASE"/>
    <property type="match status" value="1"/>
</dbReference>
<evidence type="ECO:0000256" key="5">
    <source>
        <dbReference type="ARBA" id="ARBA00023033"/>
    </source>
</evidence>
<dbReference type="InterPro" id="IPR002938">
    <property type="entry name" value="FAD-bd"/>
</dbReference>
<dbReference type="Gene3D" id="3.50.50.60">
    <property type="entry name" value="FAD/NAD(P)-binding domain"/>
    <property type="match status" value="1"/>
</dbReference>
<evidence type="ECO:0000313" key="7">
    <source>
        <dbReference type="EMBL" id="PDQ19312.1"/>
    </source>
</evidence>
<evidence type="ECO:0000256" key="4">
    <source>
        <dbReference type="ARBA" id="ARBA00023002"/>
    </source>
</evidence>
<dbReference type="RefSeq" id="WP_097575486.1">
    <property type="nucleotide sequence ID" value="NZ_NWQG01000134.1"/>
</dbReference>
<dbReference type="Pfam" id="PF01494">
    <property type="entry name" value="FAD_binding_3"/>
    <property type="match status" value="1"/>
</dbReference>
<name>A0A2A6FC32_9HYPH</name>
<comment type="caution">
    <text evidence="7">The sequence shown here is derived from an EMBL/GenBank/DDBJ whole genome shotgun (WGS) entry which is preliminary data.</text>
</comment>
<protein>
    <submittedName>
        <fullName evidence="7">Salicylate hydroxylase</fullName>
    </submittedName>
</protein>
<reference evidence="7 8" key="1">
    <citation type="submission" date="2017-09" db="EMBL/GenBank/DDBJ databases">
        <title>Mesorhizobum sanjuanii sp. nov. isolated from nodules of Lotus tenuis in saline-alkaline lowlands of Flooding Pampa.</title>
        <authorList>
            <person name="Sannazzaro A.I."/>
            <person name="Torres Tejerizo G.A."/>
            <person name="Fontana F."/>
            <person name="Cumpa Velazquez L.M."/>
            <person name="Hansen L."/>
            <person name="Pistorio M."/>
            <person name="Estrella M.J."/>
        </authorList>
    </citation>
    <scope>NUCLEOTIDE SEQUENCE [LARGE SCALE GENOMIC DNA]</scope>
    <source>
        <strain evidence="7 8">BSA136</strain>
    </source>
</reference>
<gene>
    <name evidence="7" type="ORF">CN311_20200</name>
</gene>
<evidence type="ECO:0000256" key="3">
    <source>
        <dbReference type="ARBA" id="ARBA00022827"/>
    </source>
</evidence>
<keyword evidence="5" id="KW-0503">Monooxygenase</keyword>
<dbReference type="InterPro" id="IPR036188">
    <property type="entry name" value="FAD/NAD-bd_sf"/>
</dbReference>
<dbReference type="Proteomes" id="UP000219182">
    <property type="component" value="Unassembled WGS sequence"/>
</dbReference>
<dbReference type="InterPro" id="IPR050493">
    <property type="entry name" value="FAD-dep_Monooxygenase_BioMet"/>
</dbReference>
<dbReference type="PANTHER" id="PTHR13789">
    <property type="entry name" value="MONOOXYGENASE"/>
    <property type="match status" value="1"/>
</dbReference>
<evidence type="ECO:0000313" key="8">
    <source>
        <dbReference type="Proteomes" id="UP000219182"/>
    </source>
</evidence>
<evidence type="ECO:0000259" key="6">
    <source>
        <dbReference type="Pfam" id="PF01494"/>
    </source>
</evidence>
<keyword evidence="3" id="KW-0274">FAD</keyword>
<evidence type="ECO:0000256" key="2">
    <source>
        <dbReference type="ARBA" id="ARBA00022630"/>
    </source>
</evidence>
<feature type="domain" description="FAD-binding" evidence="6">
    <location>
        <begin position="8"/>
        <end position="378"/>
    </location>
</feature>
<dbReference type="SUPFAM" id="SSF51905">
    <property type="entry name" value="FAD/NAD(P)-binding domain"/>
    <property type="match status" value="1"/>
</dbReference>